<protein>
    <submittedName>
        <fullName evidence="1">Uncharacterized protein</fullName>
    </submittedName>
</protein>
<evidence type="ECO:0000313" key="2">
    <source>
        <dbReference type="Proteomes" id="UP000077266"/>
    </source>
</evidence>
<name>A0A165CGR2_EXIGL</name>
<sequence length="163" mass="18157">MCMAYSRVVCTWPMRAAHRFNRRLGATRLMLVRNGTHNSRLLSGRWRGWRCFCCRSSPRSNSRIRPAHVPNESSGASGGVAVAHHACRESSAPCPIEWPCRSRLRMSDARSPVSCSVTRWQCAPRTSAGAAVVARRVGPDIACRSCTRSLRRRAERYSGILAT</sequence>
<dbReference type="InParanoid" id="A0A165CGR2"/>
<gene>
    <name evidence="1" type="ORF">EXIGLDRAFT_346228</name>
</gene>
<dbReference type="AlphaFoldDB" id="A0A165CGR2"/>
<reference evidence="1 2" key="1">
    <citation type="journal article" date="2016" name="Mol. Biol. Evol.">
        <title>Comparative Genomics of Early-Diverging Mushroom-Forming Fungi Provides Insights into the Origins of Lignocellulose Decay Capabilities.</title>
        <authorList>
            <person name="Nagy L.G."/>
            <person name="Riley R."/>
            <person name="Tritt A."/>
            <person name="Adam C."/>
            <person name="Daum C."/>
            <person name="Floudas D."/>
            <person name="Sun H."/>
            <person name="Yadav J.S."/>
            <person name="Pangilinan J."/>
            <person name="Larsson K.H."/>
            <person name="Matsuura K."/>
            <person name="Barry K."/>
            <person name="Labutti K."/>
            <person name="Kuo R."/>
            <person name="Ohm R.A."/>
            <person name="Bhattacharya S.S."/>
            <person name="Shirouzu T."/>
            <person name="Yoshinaga Y."/>
            <person name="Martin F.M."/>
            <person name="Grigoriev I.V."/>
            <person name="Hibbett D.S."/>
        </authorList>
    </citation>
    <scope>NUCLEOTIDE SEQUENCE [LARGE SCALE GENOMIC DNA]</scope>
    <source>
        <strain evidence="1 2">HHB12029</strain>
    </source>
</reference>
<dbReference type="EMBL" id="KV426326">
    <property type="protein sequence ID" value="KZV82422.1"/>
    <property type="molecule type" value="Genomic_DNA"/>
</dbReference>
<dbReference type="Proteomes" id="UP000077266">
    <property type="component" value="Unassembled WGS sequence"/>
</dbReference>
<proteinExistence type="predicted"/>
<keyword evidence="2" id="KW-1185">Reference proteome</keyword>
<organism evidence="1 2">
    <name type="scientific">Exidia glandulosa HHB12029</name>
    <dbReference type="NCBI Taxonomy" id="1314781"/>
    <lineage>
        <taxon>Eukaryota</taxon>
        <taxon>Fungi</taxon>
        <taxon>Dikarya</taxon>
        <taxon>Basidiomycota</taxon>
        <taxon>Agaricomycotina</taxon>
        <taxon>Agaricomycetes</taxon>
        <taxon>Auriculariales</taxon>
        <taxon>Exidiaceae</taxon>
        <taxon>Exidia</taxon>
    </lineage>
</organism>
<evidence type="ECO:0000313" key="1">
    <source>
        <dbReference type="EMBL" id="KZV82422.1"/>
    </source>
</evidence>
<accession>A0A165CGR2</accession>